<organism evidence="1 2">
    <name type="scientific">Oceanobacillus picturae</name>
    <dbReference type="NCBI Taxonomy" id="171693"/>
    <lineage>
        <taxon>Bacteria</taxon>
        <taxon>Bacillati</taxon>
        <taxon>Bacillota</taxon>
        <taxon>Bacilli</taxon>
        <taxon>Bacillales</taxon>
        <taxon>Bacillaceae</taxon>
        <taxon>Oceanobacillus</taxon>
    </lineage>
</organism>
<evidence type="ECO:0000313" key="2">
    <source>
        <dbReference type="Proteomes" id="UP000052946"/>
    </source>
</evidence>
<evidence type="ECO:0000313" key="1">
    <source>
        <dbReference type="EMBL" id="GAQ18817.1"/>
    </source>
</evidence>
<protein>
    <submittedName>
        <fullName evidence="1">Heptaprenyl diphosphate synthase subunit I</fullName>
    </submittedName>
</protein>
<sequence>MATSVVLLSTAYDFYNFLDNKKTCRYLSAGPFVAFNIENKKAKGEEKPEEELMGKCKSSPCFETTKLTISCLNMLLWSSKQNIYM</sequence>
<reference evidence="1 2" key="2">
    <citation type="journal article" date="2016" name="Genome Announc.">
        <title>Draft Genome Sequence of Oceanobacillus picturae Heshi-B3, Isolated from Fermented Rice Bran in a Traditional Japanese Seafood Dish.</title>
        <authorList>
            <person name="Akuzawa S."/>
            <person name="Nagaoka J."/>
            <person name="Kanekatsu M."/>
            <person name="Kanesaki Y."/>
            <person name="Suzuki T."/>
        </authorList>
    </citation>
    <scope>NUCLEOTIDE SEQUENCE [LARGE SCALE GENOMIC DNA]</scope>
    <source>
        <strain evidence="1 2">Heshi-B3</strain>
    </source>
</reference>
<dbReference type="Proteomes" id="UP000052946">
    <property type="component" value="Unassembled WGS sequence"/>
</dbReference>
<dbReference type="EMBL" id="BBXV01000032">
    <property type="protein sequence ID" value="GAQ18817.1"/>
    <property type="molecule type" value="Genomic_DNA"/>
</dbReference>
<accession>A0A0U9HC02</accession>
<dbReference type="AlphaFoldDB" id="A0A0U9HC02"/>
<dbReference type="OrthoDB" id="9976320at2"/>
<gene>
    <name evidence="1" type="ORF">OPHB3_2773</name>
</gene>
<name>A0A0U9HC02_9BACI</name>
<comment type="caution">
    <text evidence="1">The sequence shown here is derived from an EMBL/GenBank/DDBJ whole genome shotgun (WGS) entry which is preliminary data.</text>
</comment>
<reference evidence="2" key="1">
    <citation type="submission" date="2015-07" db="EMBL/GenBank/DDBJ databases">
        <title>Draft Genome Sequence of Oceanobacillus picturae Heshi-B3 that Was Isolated from Fermented Rice Bran with Aging Salted Mackerel, Which Was Named Heshiko as Traditional Fermented Seafood in Japan.</title>
        <authorList>
            <person name="Akuzawa S."/>
            <person name="Nakagawa J."/>
            <person name="Kanekatsu T."/>
            <person name="Kanesaki Y."/>
            <person name="Suzuki T."/>
        </authorList>
    </citation>
    <scope>NUCLEOTIDE SEQUENCE [LARGE SCALE GENOMIC DNA]</scope>
    <source>
        <strain evidence="2">Heshi-B3</strain>
    </source>
</reference>
<proteinExistence type="predicted"/>